<keyword evidence="5" id="KW-0378">Hydrolase</keyword>
<reference evidence="8 9" key="1">
    <citation type="submission" date="2020-07" db="EMBL/GenBank/DDBJ databases">
        <authorList>
            <person name="Feng X."/>
        </authorList>
    </citation>
    <scope>NUCLEOTIDE SEQUENCE [LARGE SCALE GENOMIC DNA]</scope>
    <source>
        <strain evidence="8 9">JCM14086</strain>
    </source>
</reference>
<dbReference type="PANTHER" id="PTHR42693">
    <property type="entry name" value="ARYLSULFATASE FAMILY MEMBER"/>
    <property type="match status" value="1"/>
</dbReference>
<feature type="domain" description="Sulfatase N-terminal" evidence="7">
    <location>
        <begin position="5"/>
        <end position="354"/>
    </location>
</feature>
<organism evidence="8 9">
    <name type="scientific">Puniceicoccus vermicola</name>
    <dbReference type="NCBI Taxonomy" id="388746"/>
    <lineage>
        <taxon>Bacteria</taxon>
        <taxon>Pseudomonadati</taxon>
        <taxon>Verrucomicrobiota</taxon>
        <taxon>Opitutia</taxon>
        <taxon>Puniceicoccales</taxon>
        <taxon>Puniceicoccaceae</taxon>
        <taxon>Puniceicoccus</taxon>
    </lineage>
</organism>
<dbReference type="InterPro" id="IPR024607">
    <property type="entry name" value="Sulfatase_CS"/>
</dbReference>
<dbReference type="InterPro" id="IPR000917">
    <property type="entry name" value="Sulfatase_N"/>
</dbReference>
<protein>
    <submittedName>
        <fullName evidence="8">Sulfatase</fullName>
    </submittedName>
</protein>
<evidence type="ECO:0000313" key="9">
    <source>
        <dbReference type="Proteomes" id="UP000525652"/>
    </source>
</evidence>
<evidence type="ECO:0000256" key="3">
    <source>
        <dbReference type="ARBA" id="ARBA00022723"/>
    </source>
</evidence>
<dbReference type="FunFam" id="3.40.720.10:FF:000065">
    <property type="entry name" value="Arylsulfatase A"/>
    <property type="match status" value="1"/>
</dbReference>
<dbReference type="GO" id="GO:0046872">
    <property type="term" value="F:metal ion binding"/>
    <property type="evidence" value="ECO:0007669"/>
    <property type="project" value="UniProtKB-KW"/>
</dbReference>
<proteinExistence type="inferred from homology"/>
<dbReference type="Pfam" id="PF00884">
    <property type="entry name" value="Sulfatase"/>
    <property type="match status" value="1"/>
</dbReference>
<dbReference type="Gene3D" id="3.30.1120.10">
    <property type="match status" value="1"/>
</dbReference>
<accession>A0A7X1E6B3</accession>
<keyword evidence="9" id="KW-1185">Reference proteome</keyword>
<dbReference type="GO" id="GO:0004065">
    <property type="term" value="F:arylsulfatase activity"/>
    <property type="evidence" value="ECO:0007669"/>
    <property type="project" value="TreeGrafter"/>
</dbReference>
<evidence type="ECO:0000256" key="5">
    <source>
        <dbReference type="ARBA" id="ARBA00022801"/>
    </source>
</evidence>
<evidence type="ECO:0000313" key="8">
    <source>
        <dbReference type="EMBL" id="MBC2604069.1"/>
    </source>
</evidence>
<dbReference type="InterPro" id="IPR050738">
    <property type="entry name" value="Sulfatase"/>
</dbReference>
<dbReference type="PANTHER" id="PTHR42693:SF42">
    <property type="entry name" value="ARYLSULFATASE G"/>
    <property type="match status" value="1"/>
</dbReference>
<dbReference type="InterPro" id="IPR017850">
    <property type="entry name" value="Alkaline_phosphatase_core_sf"/>
</dbReference>
<keyword evidence="3" id="KW-0479">Metal-binding</keyword>
<dbReference type="AlphaFoldDB" id="A0A7X1E6B3"/>
<keyword evidence="6" id="KW-0106">Calcium</keyword>
<dbReference type="EMBL" id="JACHVA010000138">
    <property type="protein sequence ID" value="MBC2604069.1"/>
    <property type="molecule type" value="Genomic_DNA"/>
</dbReference>
<dbReference type="Proteomes" id="UP000525652">
    <property type="component" value="Unassembled WGS sequence"/>
</dbReference>
<dbReference type="SUPFAM" id="SSF53649">
    <property type="entry name" value="Alkaline phosphatase-like"/>
    <property type="match status" value="1"/>
</dbReference>
<sequence length="466" mass="52690">MSKSPNILYILIDDLGWKDLSCYGSEFYETPNLDRLAGKGMRFTDAYAACPVCSPTRASIMSGKYPARLGLTNYIHVGNPGQRDRARLIDAPYIPYLDTKETSLASALQENGYSTWHVGKWHMGEKEFWPDRHGFEVNIGGCDHGHPKNGYFSPWKIPNLEEGPEGEYLTDRLTDEAIRLVEGKDDRPFFLNLWYYTVHTPIQGKPELVAKYERKARALGLHKKKTFEEGEIHPKSESVNNRIRRRLIQSDPEYAAMVECMDTNIGRLLQAIEAKGEADNTIVVFTSDNGGLATAEGSPTSNAPLNEGKGWMYEGGTREPLIIHWPGVTENNSFCREPVTSPDFYPTVLEMAGIEAMPDQHCDGESLVPLLKGGNSLDREAIYWHYPHYGNQGGTPGSSVRAGDWKLIEFYEDGRRELYNLREDIGETKDLSGSRPEVTERLHGLLKNWRAEMEALEPEVNPDWKW</sequence>
<dbReference type="PROSITE" id="PS00149">
    <property type="entry name" value="SULFATASE_2"/>
    <property type="match status" value="1"/>
</dbReference>
<gene>
    <name evidence="8" type="ORF">H5P30_19985</name>
</gene>
<comment type="similarity">
    <text evidence="2">Belongs to the sulfatase family.</text>
</comment>
<evidence type="ECO:0000256" key="6">
    <source>
        <dbReference type="ARBA" id="ARBA00022837"/>
    </source>
</evidence>
<dbReference type="RefSeq" id="WP_185694686.1">
    <property type="nucleotide sequence ID" value="NZ_JACHVA010000138.1"/>
</dbReference>
<evidence type="ECO:0000256" key="2">
    <source>
        <dbReference type="ARBA" id="ARBA00008779"/>
    </source>
</evidence>
<name>A0A7X1E6B3_9BACT</name>
<dbReference type="Gene3D" id="3.40.720.10">
    <property type="entry name" value="Alkaline Phosphatase, subunit A"/>
    <property type="match status" value="1"/>
</dbReference>
<evidence type="ECO:0000259" key="7">
    <source>
        <dbReference type="Pfam" id="PF00884"/>
    </source>
</evidence>
<dbReference type="CDD" id="cd16144">
    <property type="entry name" value="ARS_like"/>
    <property type="match status" value="1"/>
</dbReference>
<comment type="caution">
    <text evidence="8">The sequence shown here is derived from an EMBL/GenBank/DDBJ whole genome shotgun (WGS) entry which is preliminary data.</text>
</comment>
<evidence type="ECO:0000256" key="4">
    <source>
        <dbReference type="ARBA" id="ARBA00022729"/>
    </source>
</evidence>
<keyword evidence="4" id="KW-0732">Signal</keyword>
<evidence type="ECO:0000256" key="1">
    <source>
        <dbReference type="ARBA" id="ARBA00001913"/>
    </source>
</evidence>
<comment type="cofactor">
    <cofactor evidence="1">
        <name>Ca(2+)</name>
        <dbReference type="ChEBI" id="CHEBI:29108"/>
    </cofactor>
</comment>